<protein>
    <recommendedName>
        <fullName evidence="3">DUF1641 domain-containing protein</fullName>
    </recommendedName>
</protein>
<dbReference type="InterPro" id="IPR012440">
    <property type="entry name" value="DUF1641"/>
</dbReference>
<dbReference type="RefSeq" id="WP_050482868.1">
    <property type="nucleotide sequence ID" value="NZ_AZQQ01000100.1"/>
</dbReference>
<dbReference type="AlphaFoldDB" id="A0A059KVV5"/>
<dbReference type="EMBL" id="AZQQ01000100">
    <property type="protein sequence ID" value="KDD66198.1"/>
    <property type="molecule type" value="Genomic_DNA"/>
</dbReference>
<accession>A0A059KVV5</accession>
<dbReference type="Proteomes" id="UP000026739">
    <property type="component" value="Unassembled WGS sequence"/>
</dbReference>
<name>A0A059KVV5_9PSED</name>
<proteinExistence type="predicted"/>
<sequence>MTNLSEETLATSAAGLPVTPGLTALMAKIQPLIDGGRLDNIVDVLSLVSDMTDLLDAAMVEKLARLFENATAATWTVSNAVRLAKAEVAAAPEPPGAYALIKLLNDPDTRKGVAVVLKTLNVIGRQL</sequence>
<dbReference type="eggNOG" id="COG2427">
    <property type="taxonomic scope" value="Bacteria"/>
</dbReference>
<organism evidence="1 2">
    <name type="scientific">Pseudomonas mandelii PD30</name>
    <dbReference type="NCBI Taxonomy" id="1419583"/>
    <lineage>
        <taxon>Bacteria</taxon>
        <taxon>Pseudomonadati</taxon>
        <taxon>Pseudomonadota</taxon>
        <taxon>Gammaproteobacteria</taxon>
        <taxon>Pseudomonadales</taxon>
        <taxon>Pseudomonadaceae</taxon>
        <taxon>Pseudomonas</taxon>
    </lineage>
</organism>
<comment type="caution">
    <text evidence="1">The sequence shown here is derived from an EMBL/GenBank/DDBJ whole genome shotgun (WGS) entry which is preliminary data.</text>
</comment>
<evidence type="ECO:0008006" key="3">
    <source>
        <dbReference type="Google" id="ProtNLM"/>
    </source>
</evidence>
<gene>
    <name evidence="1" type="ORF">V466_25790</name>
</gene>
<dbReference type="Pfam" id="PF07849">
    <property type="entry name" value="DUF1641"/>
    <property type="match status" value="1"/>
</dbReference>
<evidence type="ECO:0000313" key="2">
    <source>
        <dbReference type="Proteomes" id="UP000026739"/>
    </source>
</evidence>
<evidence type="ECO:0000313" key="1">
    <source>
        <dbReference type="EMBL" id="KDD66198.1"/>
    </source>
</evidence>
<reference evidence="1 2" key="1">
    <citation type="submission" date="2013-12" db="EMBL/GenBank/DDBJ databases">
        <authorList>
            <person name="Formusa P.A."/>
            <person name="Habash M."/>
            <person name="Lee H."/>
            <person name="Trevors J.T."/>
        </authorList>
    </citation>
    <scope>NUCLEOTIDE SEQUENCE [LARGE SCALE GENOMIC DNA]</scope>
    <source>
        <strain evidence="1 2">PD30</strain>
    </source>
</reference>